<dbReference type="PROSITE" id="PS51031">
    <property type="entry name" value="BESS"/>
    <property type="match status" value="1"/>
</dbReference>
<dbReference type="PANTHER" id="PTHR12243">
    <property type="entry name" value="MADF DOMAIN TRANSCRIPTION FACTOR"/>
    <property type="match status" value="1"/>
</dbReference>
<name>A0A482XNU0_LAOST</name>
<dbReference type="FunCoup" id="A0A482XNU0">
    <property type="interactions" value="37"/>
</dbReference>
<dbReference type="InterPro" id="IPR006578">
    <property type="entry name" value="MADF-dom"/>
</dbReference>
<dbReference type="InParanoid" id="A0A482XNU0"/>
<accession>A0A482XNU0</accession>
<dbReference type="EMBL" id="QKKF02003965">
    <property type="protein sequence ID" value="RZF47593.1"/>
    <property type="molecule type" value="Genomic_DNA"/>
</dbReference>
<evidence type="ECO:0000259" key="2">
    <source>
        <dbReference type="PROSITE" id="PS51029"/>
    </source>
</evidence>
<evidence type="ECO:0000259" key="3">
    <source>
        <dbReference type="PROSITE" id="PS51031"/>
    </source>
</evidence>
<comment type="subcellular location">
    <subcellularLocation>
        <location evidence="1">Nucleus</location>
    </subcellularLocation>
</comment>
<dbReference type="Proteomes" id="UP000291343">
    <property type="component" value="Unassembled WGS sequence"/>
</dbReference>
<dbReference type="GO" id="GO:0005667">
    <property type="term" value="C:transcription regulator complex"/>
    <property type="evidence" value="ECO:0007669"/>
    <property type="project" value="TreeGrafter"/>
</dbReference>
<keyword evidence="1" id="KW-0539">Nucleus</keyword>
<dbReference type="GO" id="GO:0003677">
    <property type="term" value="F:DNA binding"/>
    <property type="evidence" value="ECO:0007669"/>
    <property type="project" value="InterPro"/>
</dbReference>
<evidence type="ECO:0000313" key="5">
    <source>
        <dbReference type="Proteomes" id="UP000291343"/>
    </source>
</evidence>
<dbReference type="InterPro" id="IPR039353">
    <property type="entry name" value="TF_Adf1"/>
</dbReference>
<reference evidence="4 5" key="1">
    <citation type="journal article" date="2017" name="Gigascience">
        <title>Genome sequence of the small brown planthopper, Laodelphax striatellus.</title>
        <authorList>
            <person name="Zhu J."/>
            <person name="Jiang F."/>
            <person name="Wang X."/>
            <person name="Yang P."/>
            <person name="Bao Y."/>
            <person name="Zhao W."/>
            <person name="Wang W."/>
            <person name="Lu H."/>
            <person name="Wang Q."/>
            <person name="Cui N."/>
            <person name="Li J."/>
            <person name="Chen X."/>
            <person name="Luo L."/>
            <person name="Yu J."/>
            <person name="Kang L."/>
            <person name="Cui F."/>
        </authorList>
    </citation>
    <scope>NUCLEOTIDE SEQUENCE [LARGE SCALE GENOMIC DNA]</scope>
    <source>
        <strain evidence="4">Lst14</strain>
    </source>
</reference>
<protein>
    <recommendedName>
        <fullName evidence="6">MADF domain-containing protein</fullName>
    </recommendedName>
</protein>
<feature type="domain" description="MADF" evidence="2">
    <location>
        <begin position="14"/>
        <end position="96"/>
    </location>
</feature>
<keyword evidence="5" id="KW-1185">Reference proteome</keyword>
<evidence type="ECO:0008006" key="6">
    <source>
        <dbReference type="Google" id="ProtNLM"/>
    </source>
</evidence>
<dbReference type="AlphaFoldDB" id="A0A482XNU0"/>
<dbReference type="InterPro" id="IPR004210">
    <property type="entry name" value="BESS_motif"/>
</dbReference>
<dbReference type="PROSITE" id="PS51029">
    <property type="entry name" value="MADF"/>
    <property type="match status" value="1"/>
</dbReference>
<proteinExistence type="predicted"/>
<feature type="domain" description="BESS" evidence="3">
    <location>
        <begin position="200"/>
        <end position="239"/>
    </location>
</feature>
<dbReference type="PANTHER" id="PTHR12243:SF69">
    <property type="entry name" value="SI:CH73-59F11.3"/>
    <property type="match status" value="1"/>
</dbReference>
<dbReference type="GO" id="GO:0005634">
    <property type="term" value="C:nucleus"/>
    <property type="evidence" value="ECO:0007669"/>
    <property type="project" value="UniProtKB-SubCell"/>
</dbReference>
<gene>
    <name evidence="4" type="ORF">LSTR_LSTR012215</name>
</gene>
<dbReference type="GO" id="GO:0006357">
    <property type="term" value="P:regulation of transcription by RNA polymerase II"/>
    <property type="evidence" value="ECO:0007669"/>
    <property type="project" value="TreeGrafter"/>
</dbReference>
<sequence>MSGKSCSSPLDSQLLIAAIFAKPPLWDRNNLLHRNNEFVESLWNEVSSELDSPKEVLKSRWKGLRDTFRKESKKRGTKKSKWIHFKKLCFLKDSEGDKLKNDNGKSTDEETSEKVQDLSVCKIETEEEKYVVSAPDEHGSNGRTIKKDILAEVTAETQTSFASVGMQDTENESALSASEQVESEPHRPIIWQNSDQFQRIDDDYHFFMSLVPHFKQLAADQKLILRMKMQEIVYKEIFGSIPN</sequence>
<dbReference type="OrthoDB" id="6616066at2759"/>
<dbReference type="Pfam" id="PF10545">
    <property type="entry name" value="MADF_DNA_bdg"/>
    <property type="match status" value="1"/>
</dbReference>
<dbReference type="STRING" id="195883.A0A482XNU0"/>
<dbReference type="SMART" id="SM00595">
    <property type="entry name" value="MADF"/>
    <property type="match status" value="1"/>
</dbReference>
<organism evidence="4 5">
    <name type="scientific">Laodelphax striatellus</name>
    <name type="common">Small brown planthopper</name>
    <name type="synonym">Delphax striatella</name>
    <dbReference type="NCBI Taxonomy" id="195883"/>
    <lineage>
        <taxon>Eukaryota</taxon>
        <taxon>Metazoa</taxon>
        <taxon>Ecdysozoa</taxon>
        <taxon>Arthropoda</taxon>
        <taxon>Hexapoda</taxon>
        <taxon>Insecta</taxon>
        <taxon>Pterygota</taxon>
        <taxon>Neoptera</taxon>
        <taxon>Paraneoptera</taxon>
        <taxon>Hemiptera</taxon>
        <taxon>Auchenorrhyncha</taxon>
        <taxon>Fulgoroidea</taxon>
        <taxon>Delphacidae</taxon>
        <taxon>Criomorphinae</taxon>
        <taxon>Laodelphax</taxon>
    </lineage>
</organism>
<evidence type="ECO:0000256" key="1">
    <source>
        <dbReference type="PROSITE-ProRule" id="PRU00371"/>
    </source>
</evidence>
<dbReference type="Pfam" id="PF02944">
    <property type="entry name" value="BESS"/>
    <property type="match status" value="1"/>
</dbReference>
<evidence type="ECO:0000313" key="4">
    <source>
        <dbReference type="EMBL" id="RZF47593.1"/>
    </source>
</evidence>
<comment type="caution">
    <text evidence="4">The sequence shown here is derived from an EMBL/GenBank/DDBJ whole genome shotgun (WGS) entry which is preliminary data.</text>
</comment>